<dbReference type="Proteomes" id="UP000824219">
    <property type="component" value="Linkage Group LG07"/>
</dbReference>
<feature type="compositionally biased region" description="Basic and acidic residues" evidence="1">
    <location>
        <begin position="45"/>
        <end position="55"/>
    </location>
</feature>
<feature type="compositionally biased region" description="Basic and acidic residues" evidence="1">
    <location>
        <begin position="86"/>
        <end position="110"/>
    </location>
</feature>
<feature type="region of interest" description="Disordered" evidence="1">
    <location>
        <begin position="83"/>
        <end position="126"/>
    </location>
</feature>
<proteinExistence type="predicted"/>
<organism evidence="2 3">
    <name type="scientific">Hemibagrus wyckioides</name>
    <dbReference type="NCBI Taxonomy" id="337641"/>
    <lineage>
        <taxon>Eukaryota</taxon>
        <taxon>Metazoa</taxon>
        <taxon>Chordata</taxon>
        <taxon>Craniata</taxon>
        <taxon>Vertebrata</taxon>
        <taxon>Euteleostomi</taxon>
        <taxon>Actinopterygii</taxon>
        <taxon>Neopterygii</taxon>
        <taxon>Teleostei</taxon>
        <taxon>Ostariophysi</taxon>
        <taxon>Siluriformes</taxon>
        <taxon>Bagridae</taxon>
        <taxon>Hemibagrus</taxon>
    </lineage>
</organism>
<dbReference type="EMBL" id="JAHKSW010000007">
    <property type="protein sequence ID" value="KAG7329870.1"/>
    <property type="molecule type" value="Genomic_DNA"/>
</dbReference>
<comment type="caution">
    <text evidence="2">The sequence shown here is derived from an EMBL/GenBank/DDBJ whole genome shotgun (WGS) entry which is preliminary data.</text>
</comment>
<gene>
    <name evidence="2" type="ORF">KOW79_006092</name>
</gene>
<protein>
    <submittedName>
        <fullName evidence="2">Uncharacterized protein</fullName>
    </submittedName>
</protein>
<name>A0A9D3SNL4_9TELE</name>
<evidence type="ECO:0000256" key="1">
    <source>
        <dbReference type="SAM" id="MobiDB-lite"/>
    </source>
</evidence>
<feature type="region of interest" description="Disordered" evidence="1">
    <location>
        <begin position="26"/>
        <end position="67"/>
    </location>
</feature>
<keyword evidence="3" id="KW-1185">Reference proteome</keyword>
<feature type="compositionally biased region" description="Polar residues" evidence="1">
    <location>
        <begin position="29"/>
        <end position="41"/>
    </location>
</feature>
<reference evidence="2 3" key="1">
    <citation type="submission" date="2021-06" db="EMBL/GenBank/DDBJ databases">
        <title>Chromosome-level genome assembly of the red-tail catfish (Hemibagrus wyckioides).</title>
        <authorList>
            <person name="Shao F."/>
        </authorList>
    </citation>
    <scope>NUCLEOTIDE SEQUENCE [LARGE SCALE GENOMIC DNA]</scope>
    <source>
        <strain evidence="2">EC202008001</strain>
        <tissue evidence="2">Blood</tissue>
    </source>
</reference>
<evidence type="ECO:0000313" key="2">
    <source>
        <dbReference type="EMBL" id="KAG7329870.1"/>
    </source>
</evidence>
<accession>A0A9D3SNL4</accession>
<sequence length="153" mass="17157">MMVHAIKVQADVHRVPEFQVTAEELEGISLSQTEPDFTPSINPDEFSREAGERQPRGGSGFNSNRGFTREDFASDLMRSMCSACSSEKRGRHDRNITDSDTASRERDTHLKSLRRAPASEGTEIRQKVPIDSEEVVYSFVLSGRRLNEGRVKG</sequence>
<dbReference type="AlphaFoldDB" id="A0A9D3SNL4"/>
<evidence type="ECO:0000313" key="3">
    <source>
        <dbReference type="Proteomes" id="UP000824219"/>
    </source>
</evidence>